<sequence length="210" mass="22370">MVFIPWIDSGGLRGVRRFRRLPDLRLEQSRVALVLPQPFLELTAADHLLAPCVRAGINADFLLANVADGAADLLVGRGQHHMVAHLISWGARQMHRLPLNRRVGKAVQLLLIQGAEDGGQLFPGGGDGGKYLVIVPDDLGFHAGGGRPVVRRLAGHKAHGLHPARELGGETLGELGVALAVPQPPGNIVLVPVFQQAGGQHLPQVLVEPL</sequence>
<evidence type="ECO:0000313" key="1">
    <source>
        <dbReference type="EMBL" id="CUO68704.1"/>
    </source>
</evidence>
<accession>A0A174H1E9</accession>
<proteinExistence type="predicted"/>
<gene>
    <name evidence="1" type="ORF">ERS852411_01976</name>
</gene>
<reference evidence="1 2" key="1">
    <citation type="submission" date="2015-09" db="EMBL/GenBank/DDBJ databases">
        <authorList>
            <consortium name="Pathogen Informatics"/>
        </authorList>
    </citation>
    <scope>NUCLEOTIDE SEQUENCE [LARGE SCALE GENOMIC DNA]</scope>
    <source>
        <strain evidence="1 2">2789STDY5608854</strain>
    </source>
</reference>
<dbReference type="Proteomes" id="UP000095746">
    <property type="component" value="Unassembled WGS sequence"/>
</dbReference>
<dbReference type="AlphaFoldDB" id="A0A174H1E9"/>
<name>A0A174H1E9_FLAPL</name>
<evidence type="ECO:0000313" key="2">
    <source>
        <dbReference type="Proteomes" id="UP000095746"/>
    </source>
</evidence>
<protein>
    <submittedName>
        <fullName evidence="1">Uncharacterized protein</fullName>
    </submittedName>
</protein>
<dbReference type="EMBL" id="CYZT01000143">
    <property type="protein sequence ID" value="CUO68704.1"/>
    <property type="molecule type" value="Genomic_DNA"/>
</dbReference>
<organism evidence="1 2">
    <name type="scientific">Flavonifractor plautii</name>
    <name type="common">Fusobacterium plautii</name>
    <dbReference type="NCBI Taxonomy" id="292800"/>
    <lineage>
        <taxon>Bacteria</taxon>
        <taxon>Bacillati</taxon>
        <taxon>Bacillota</taxon>
        <taxon>Clostridia</taxon>
        <taxon>Eubacteriales</taxon>
        <taxon>Oscillospiraceae</taxon>
        <taxon>Flavonifractor</taxon>
    </lineage>
</organism>